<dbReference type="GO" id="GO:0003906">
    <property type="term" value="F:DNA-(apurinic or apyrimidinic site) endonuclease activity"/>
    <property type="evidence" value="ECO:0007669"/>
    <property type="project" value="TreeGrafter"/>
</dbReference>
<feature type="binding site" evidence="9">
    <location>
        <position position="186"/>
    </location>
    <ligand>
        <name>Zn(2+)</name>
        <dbReference type="ChEBI" id="CHEBI:29105"/>
        <label>3</label>
    </ligand>
</feature>
<keyword evidence="7 9" id="KW-0862">Zinc</keyword>
<feature type="binding site" evidence="9">
    <location>
        <position position="149"/>
    </location>
    <ligand>
        <name>Zn(2+)</name>
        <dbReference type="ChEBI" id="CHEBI:29105"/>
        <label>1</label>
    </ligand>
</feature>
<feature type="binding site" evidence="9">
    <location>
        <position position="220"/>
    </location>
    <ligand>
        <name>Zn(2+)</name>
        <dbReference type="ChEBI" id="CHEBI:29105"/>
        <label>2</label>
    </ligand>
</feature>
<evidence type="ECO:0000256" key="9">
    <source>
        <dbReference type="HAMAP-Rule" id="MF_00152"/>
    </source>
</evidence>
<evidence type="ECO:0000256" key="7">
    <source>
        <dbReference type="ARBA" id="ARBA00022833"/>
    </source>
</evidence>
<feature type="binding site" evidence="9">
    <location>
        <position position="72"/>
    </location>
    <ligand>
        <name>Zn(2+)</name>
        <dbReference type="ChEBI" id="CHEBI:29105"/>
        <label>1</label>
    </ligand>
</feature>
<keyword evidence="2 9" id="KW-0540">Nuclease</keyword>
<dbReference type="InterPro" id="IPR001719">
    <property type="entry name" value="AP_endonuc_2"/>
</dbReference>
<dbReference type="FunFam" id="3.20.20.150:FF:000001">
    <property type="entry name" value="Probable endonuclease 4"/>
    <property type="match status" value="1"/>
</dbReference>
<dbReference type="AlphaFoldDB" id="A0A656D2X9"/>
<dbReference type="Pfam" id="PF01261">
    <property type="entry name" value="AP_endonuc_2"/>
    <property type="match status" value="1"/>
</dbReference>
<dbReference type="GO" id="GO:0008081">
    <property type="term" value="F:phosphoric diester hydrolase activity"/>
    <property type="evidence" value="ECO:0007669"/>
    <property type="project" value="TreeGrafter"/>
</dbReference>
<evidence type="ECO:0000256" key="5">
    <source>
        <dbReference type="ARBA" id="ARBA00022763"/>
    </source>
</evidence>
<dbReference type="PANTHER" id="PTHR21445:SF0">
    <property type="entry name" value="APURINIC-APYRIMIDINIC ENDONUCLEASE"/>
    <property type="match status" value="1"/>
</dbReference>
<dbReference type="PROSITE" id="PS00731">
    <property type="entry name" value="AP_NUCLEASE_F2_3"/>
    <property type="match status" value="1"/>
</dbReference>
<evidence type="ECO:0000313" key="13">
    <source>
        <dbReference type="Proteomes" id="UP000243065"/>
    </source>
</evidence>
<keyword evidence="3 9" id="KW-0479">Metal-binding</keyword>
<evidence type="ECO:0000256" key="8">
    <source>
        <dbReference type="ARBA" id="ARBA00023204"/>
    </source>
</evidence>
<dbReference type="GO" id="GO:0008833">
    <property type="term" value="F:deoxyribonuclease IV (phage-T4-induced) activity"/>
    <property type="evidence" value="ECO:0007669"/>
    <property type="project" value="UniProtKB-UniRule"/>
</dbReference>
<keyword evidence="4 9" id="KW-0255">Endonuclease</keyword>
<evidence type="ECO:0000256" key="4">
    <source>
        <dbReference type="ARBA" id="ARBA00022759"/>
    </source>
</evidence>
<dbReference type="OrthoDB" id="9805666at2"/>
<dbReference type="PROSITE" id="PS00730">
    <property type="entry name" value="AP_NUCLEASE_F2_2"/>
    <property type="match status" value="1"/>
</dbReference>
<dbReference type="InterPro" id="IPR018246">
    <property type="entry name" value="AP_endonuc_F2_Zn_BS"/>
</dbReference>
<keyword evidence="13" id="KW-1185">Reference proteome</keyword>
<evidence type="ECO:0000256" key="2">
    <source>
        <dbReference type="ARBA" id="ARBA00022722"/>
    </source>
</evidence>
<dbReference type="NCBIfam" id="NF002199">
    <property type="entry name" value="PRK01060.1-4"/>
    <property type="match status" value="1"/>
</dbReference>
<feature type="domain" description="Xylose isomerase-like TIM barrel" evidence="10">
    <location>
        <begin position="24"/>
        <end position="268"/>
    </location>
</feature>
<feature type="binding site" evidence="9">
    <location>
        <position position="112"/>
    </location>
    <ligand>
        <name>Zn(2+)</name>
        <dbReference type="ChEBI" id="CHEBI:29105"/>
        <label>1</label>
    </ligand>
</feature>
<proteinExistence type="inferred from homology"/>
<dbReference type="Proteomes" id="UP000243105">
    <property type="component" value="Unassembled WGS sequence"/>
</dbReference>
<dbReference type="PROSITE" id="PS51432">
    <property type="entry name" value="AP_NUCLEASE_F2_4"/>
    <property type="match status" value="1"/>
</dbReference>
<organism evidence="11 13">
    <name type="scientific">Kryptobacter tengchongensis</name>
    <dbReference type="NCBI Taxonomy" id="1643429"/>
    <lineage>
        <taxon>Bacteria</taxon>
        <taxon>Pseudomonadati</taxon>
        <taxon>Candidatus Kryptoniota</taxon>
        <taxon>Candidatus Kryptobacter</taxon>
    </lineage>
</organism>
<comment type="function">
    <text evidence="9">Endonuclease IV plays a role in DNA repair. It cleaves phosphodiester bonds at apurinic or apyrimidinic (AP) sites, generating a 3'-hydroxyl group and a 5'-terminal sugar phosphate.</text>
</comment>
<evidence type="ECO:0000313" key="12">
    <source>
        <dbReference type="EMBL" id="CUS99075.1"/>
    </source>
</evidence>
<dbReference type="HAMAP" id="MF_00152">
    <property type="entry name" value="Nfo"/>
    <property type="match status" value="1"/>
</dbReference>
<dbReference type="PANTHER" id="PTHR21445">
    <property type="entry name" value="ENDONUCLEASE IV ENDODEOXYRIBONUCLEASE IV"/>
    <property type="match status" value="1"/>
</dbReference>
<gene>
    <name evidence="9" type="primary">nfo</name>
    <name evidence="11" type="ORF">JGI24_00148</name>
    <name evidence="12" type="ORF">JGI25_00519</name>
</gene>
<dbReference type="GO" id="GO:0003677">
    <property type="term" value="F:DNA binding"/>
    <property type="evidence" value="ECO:0007669"/>
    <property type="project" value="InterPro"/>
</dbReference>
<dbReference type="SMART" id="SM00518">
    <property type="entry name" value="AP2Ec"/>
    <property type="match status" value="1"/>
</dbReference>
<keyword evidence="6 9" id="KW-0378">Hydrolase</keyword>
<dbReference type="InterPro" id="IPR013022">
    <property type="entry name" value="Xyl_isomerase-like_TIM-brl"/>
</dbReference>
<dbReference type="SUPFAM" id="SSF51658">
    <property type="entry name" value="Xylose isomerase-like"/>
    <property type="match status" value="1"/>
</dbReference>
<dbReference type="InterPro" id="IPR036237">
    <property type="entry name" value="Xyl_isomerase-like_sf"/>
</dbReference>
<comment type="similarity">
    <text evidence="1 9">Belongs to the AP endonuclease 2 family.</text>
</comment>
<dbReference type="EMBL" id="CZVV01000022">
    <property type="protein sequence ID" value="CUS99075.1"/>
    <property type="molecule type" value="Genomic_DNA"/>
</dbReference>
<accession>A0A656D2X9</accession>
<reference evidence="13 14" key="1">
    <citation type="submission" date="2015-11" db="EMBL/GenBank/DDBJ databases">
        <authorList>
            <person name="Varghese N."/>
        </authorList>
    </citation>
    <scope>NUCLEOTIDE SEQUENCE [LARGE SCALE GENOMIC DNA]</scope>
    <source>
        <strain evidence="11 13">JGI-24</strain>
        <strain evidence="12 14">JGI-25</strain>
    </source>
</reference>
<dbReference type="Proteomes" id="UP000243065">
    <property type="component" value="Unassembled WGS sequence"/>
</dbReference>
<keyword evidence="8 9" id="KW-0234">DNA repair</keyword>
<dbReference type="NCBIfam" id="TIGR00587">
    <property type="entry name" value="nfo"/>
    <property type="match status" value="1"/>
</dbReference>
<keyword evidence="5 9" id="KW-0227">DNA damage</keyword>
<feature type="binding site" evidence="9">
    <location>
        <position position="149"/>
    </location>
    <ligand>
        <name>Zn(2+)</name>
        <dbReference type="ChEBI" id="CHEBI:29105"/>
        <label>2</label>
    </ligand>
</feature>
<protein>
    <recommendedName>
        <fullName evidence="9">Probable endonuclease 4</fullName>
        <ecNumber evidence="9">3.1.21.2</ecNumber>
    </recommendedName>
    <alternativeName>
        <fullName evidence="9">Endodeoxyribonuclease IV</fullName>
    </alternativeName>
    <alternativeName>
        <fullName evidence="9">Endonuclease IV</fullName>
    </alternativeName>
</protein>
<dbReference type="RefSeq" id="WP_072149650.1">
    <property type="nucleotide sequence ID" value="NZ_CZVU01000003.1"/>
</dbReference>
<dbReference type="EC" id="3.1.21.2" evidence="9"/>
<evidence type="ECO:0000313" key="11">
    <source>
        <dbReference type="EMBL" id="CUS96672.1"/>
    </source>
</evidence>
<feature type="binding site" evidence="9">
    <location>
        <position position="235"/>
    </location>
    <ligand>
        <name>Zn(2+)</name>
        <dbReference type="ChEBI" id="CHEBI:29105"/>
        <label>3</label>
    </ligand>
</feature>
<dbReference type="PROSITE" id="PS00729">
    <property type="entry name" value="AP_NUCLEASE_F2_1"/>
    <property type="match status" value="1"/>
</dbReference>
<evidence type="ECO:0000256" key="6">
    <source>
        <dbReference type="ARBA" id="ARBA00022801"/>
    </source>
</evidence>
<evidence type="ECO:0000256" key="1">
    <source>
        <dbReference type="ARBA" id="ARBA00005340"/>
    </source>
</evidence>
<feature type="binding site" evidence="9">
    <location>
        <position position="233"/>
    </location>
    <ligand>
        <name>Zn(2+)</name>
        <dbReference type="ChEBI" id="CHEBI:29105"/>
        <label>3</label>
    </ligand>
</feature>
<sequence>MKNSNRLNIGAHISISGGLDKSVSRAVKIGCETIQIFTKSNAQWRARKLNKKEIEKFHSELYKFQIYPVIVHSSYLINLCASDKEILKKSRDSFVQELKRCESIGAMCLVLHPGAHLGKGEDYGIKLTAESLNIAHEKTKNFKTLTVIELTAGQGTTIGYRFEQVRKIIDLIEDKNRIGVCVDTCHIFSAGYDIRSEKGCENVFKEFDEIIGIDKIKVFHLNDSKRELNSRVDRHFHIGKGKIGKSAFRFIMQNPIFKNIPKIIETPKGYDDKLDIMNLSTLRKLAVKY</sequence>
<dbReference type="GO" id="GO:0008270">
    <property type="term" value="F:zinc ion binding"/>
    <property type="evidence" value="ECO:0007669"/>
    <property type="project" value="UniProtKB-UniRule"/>
</dbReference>
<comment type="cofactor">
    <cofactor evidence="9">
        <name>Zn(2+)</name>
        <dbReference type="ChEBI" id="CHEBI:29105"/>
    </cofactor>
    <text evidence="9">Binds 3 Zn(2+) ions.</text>
</comment>
<dbReference type="Gene3D" id="3.20.20.150">
    <property type="entry name" value="Divalent-metal-dependent TIM barrel enzymes"/>
    <property type="match status" value="1"/>
</dbReference>
<evidence type="ECO:0000313" key="14">
    <source>
        <dbReference type="Proteomes" id="UP000243105"/>
    </source>
</evidence>
<evidence type="ECO:0000256" key="3">
    <source>
        <dbReference type="ARBA" id="ARBA00022723"/>
    </source>
</evidence>
<evidence type="ECO:0000259" key="10">
    <source>
        <dbReference type="Pfam" id="PF01261"/>
    </source>
</evidence>
<dbReference type="CDD" id="cd00019">
    <property type="entry name" value="AP2Ec"/>
    <property type="match status" value="1"/>
</dbReference>
<name>A0A656D2X9_KRYT1</name>
<dbReference type="GO" id="GO:0006284">
    <property type="term" value="P:base-excision repair"/>
    <property type="evidence" value="ECO:0007669"/>
    <property type="project" value="TreeGrafter"/>
</dbReference>
<comment type="catalytic activity">
    <reaction evidence="9">
        <text>Endonucleolytic cleavage to 5'-phosphooligonucleotide end-products.</text>
        <dbReference type="EC" id="3.1.21.2"/>
    </reaction>
</comment>
<feature type="binding site" evidence="9">
    <location>
        <position position="183"/>
    </location>
    <ligand>
        <name>Zn(2+)</name>
        <dbReference type="ChEBI" id="CHEBI:29105"/>
        <label>2</label>
    </ligand>
</feature>
<feature type="binding site" evidence="9">
    <location>
        <position position="265"/>
    </location>
    <ligand>
        <name>Zn(2+)</name>
        <dbReference type="ChEBI" id="CHEBI:29105"/>
        <label>2</label>
    </ligand>
</feature>
<dbReference type="EMBL" id="CZVU01000003">
    <property type="protein sequence ID" value="CUS96672.1"/>
    <property type="molecule type" value="Genomic_DNA"/>
</dbReference>